<proteinExistence type="predicted"/>
<protein>
    <submittedName>
        <fullName evidence="2">ThiF family adenylyltransferase</fullName>
    </submittedName>
</protein>
<dbReference type="InterPro" id="IPR000594">
    <property type="entry name" value="ThiF_NAD_FAD-bd"/>
</dbReference>
<evidence type="ECO:0000259" key="1">
    <source>
        <dbReference type="Pfam" id="PF00899"/>
    </source>
</evidence>
<dbReference type="InterPro" id="IPR045886">
    <property type="entry name" value="ThiF/MoeB/HesA"/>
</dbReference>
<evidence type="ECO:0000313" key="3">
    <source>
        <dbReference type="Proteomes" id="UP001059607"/>
    </source>
</evidence>
<accession>A0ABY5ENU3</accession>
<sequence length="372" mass="40944">MSSDRYQRHSLIDWFSQEDVKAATFAIVGCGAVGNEVAKNLALLGVGNVDLYDFDTIELHNLTRSVLFREGDVGSFKAEVAAARIEELDPNINVGFFLGDFWDEMSLDRAASYSCIICCVDNFEARIRLNQLCLIAKTNLINTGIDSRFCQVEVFPFASTTRVACYECNLPNSAYERMQARYSCGWLKKISFVEKKIPTTIITSSLTGALAVSNALDMTRGVALDESKRILIDSFSGRSTLSSIESSCSCPACALLVGRVSVLKGGSQIHSSLGFPAGDSDDYVVTSDPVLVSTRCVVCSPSIDDFDIIFQRASSYDASINTCVRCGIDSVQVVIKDSFSLHELNHDFYGMQFPCKFIRMCVNEQTTIIEME</sequence>
<evidence type="ECO:0000313" key="2">
    <source>
        <dbReference type="EMBL" id="UTO17389.1"/>
    </source>
</evidence>
<keyword evidence="2" id="KW-0548">Nucleotidyltransferase</keyword>
<dbReference type="Proteomes" id="UP001059607">
    <property type="component" value="Chromosome"/>
</dbReference>
<dbReference type="GO" id="GO:0016779">
    <property type="term" value="F:nucleotidyltransferase activity"/>
    <property type="evidence" value="ECO:0007669"/>
    <property type="project" value="UniProtKB-KW"/>
</dbReference>
<keyword evidence="2" id="KW-0808">Transferase</keyword>
<organism evidence="2 3">
    <name type="scientific">Pseudomonas nunensis</name>
    <dbReference type="NCBI Taxonomy" id="2961896"/>
    <lineage>
        <taxon>Bacteria</taxon>
        <taxon>Pseudomonadati</taxon>
        <taxon>Pseudomonadota</taxon>
        <taxon>Gammaproteobacteria</taxon>
        <taxon>Pseudomonadales</taxon>
        <taxon>Pseudomonadaceae</taxon>
        <taxon>Pseudomonas</taxon>
    </lineage>
</organism>
<name>A0ABY5ENU3_9PSED</name>
<dbReference type="InterPro" id="IPR035985">
    <property type="entry name" value="Ubiquitin-activating_enz"/>
</dbReference>
<dbReference type="PANTHER" id="PTHR10953:SF102">
    <property type="entry name" value="ADENYLYLTRANSFERASE AND SULFURTRANSFERASE MOCS3"/>
    <property type="match status" value="1"/>
</dbReference>
<reference evidence="2" key="1">
    <citation type="submission" date="2022-07" db="EMBL/GenBank/DDBJ databases">
        <title>Pseudomonas nunamit sp. nov. an antifungal species isolated from Greenland.</title>
        <authorList>
            <person name="Ntana F."/>
            <person name="Hennessy R.C."/>
            <person name="Zervas A."/>
            <person name="Stougaard P."/>
        </authorList>
    </citation>
    <scope>NUCLEOTIDE SEQUENCE</scope>
    <source>
        <strain evidence="2">In5</strain>
    </source>
</reference>
<keyword evidence="3" id="KW-1185">Reference proteome</keyword>
<dbReference type="EMBL" id="CP101125">
    <property type="protein sequence ID" value="UTO17389.1"/>
    <property type="molecule type" value="Genomic_DNA"/>
</dbReference>
<gene>
    <name evidence="2" type="ORF">NK667_13880</name>
</gene>
<dbReference type="RefSeq" id="WP_083471327.1">
    <property type="nucleotide sequence ID" value="NZ_CP101125.1"/>
</dbReference>
<dbReference type="PANTHER" id="PTHR10953">
    <property type="entry name" value="UBIQUITIN-ACTIVATING ENZYME E1"/>
    <property type="match status" value="1"/>
</dbReference>
<dbReference type="Gene3D" id="3.40.50.720">
    <property type="entry name" value="NAD(P)-binding Rossmann-like Domain"/>
    <property type="match status" value="1"/>
</dbReference>
<dbReference type="Pfam" id="PF00899">
    <property type="entry name" value="ThiF"/>
    <property type="match status" value="1"/>
</dbReference>
<dbReference type="SUPFAM" id="SSF69572">
    <property type="entry name" value="Activating enzymes of the ubiquitin-like proteins"/>
    <property type="match status" value="1"/>
</dbReference>
<feature type="domain" description="THIF-type NAD/FAD binding fold" evidence="1">
    <location>
        <begin position="16"/>
        <end position="200"/>
    </location>
</feature>